<reference evidence="1 2" key="1">
    <citation type="submission" date="2024-02" db="EMBL/GenBank/DDBJ databases">
        <authorList>
            <person name="Chen Y."/>
            <person name="Shah S."/>
            <person name="Dougan E. K."/>
            <person name="Thang M."/>
            <person name="Chan C."/>
        </authorList>
    </citation>
    <scope>NUCLEOTIDE SEQUENCE [LARGE SCALE GENOMIC DNA]</scope>
</reference>
<organism evidence="1 2">
    <name type="scientific">Durusdinium trenchii</name>
    <dbReference type="NCBI Taxonomy" id="1381693"/>
    <lineage>
        <taxon>Eukaryota</taxon>
        <taxon>Sar</taxon>
        <taxon>Alveolata</taxon>
        <taxon>Dinophyceae</taxon>
        <taxon>Suessiales</taxon>
        <taxon>Symbiodiniaceae</taxon>
        <taxon>Durusdinium</taxon>
    </lineage>
</organism>
<evidence type="ECO:0000313" key="2">
    <source>
        <dbReference type="Proteomes" id="UP001642484"/>
    </source>
</evidence>
<dbReference type="Gene3D" id="2.115.10.20">
    <property type="entry name" value="Glycosyl hydrolase domain, family 43"/>
    <property type="match status" value="1"/>
</dbReference>
<accession>A0ABP0HHY1</accession>
<sequence>MLDLKKTHLNEEQLTLNVLLSEADAFQGGGTAFWPQTRSDAKDRRAIREDYGGLELATKDFERALAKELLDIRSMMGLWLGTALWQFSPQERNRLAYLETESSSLTSLMSLLRLPEMVEPVRSPSAVSVGRQVALFQGELADASIESFIQLPESFLDILKDQSKSFGWTPLPRRGHPEEARGLDESPREFGEDAMECRAVPASSNPKSRRCACFVGVPGHQLSRGAVVCVGNEGQCTLHARACTAGQSLFLLPFLAQILAVSAPDWSRRGRAAQDMAVSVAVQLMSGKECVVDITPHMTVGEVKELVKDKDNYRGEHNHKKPRRQCTVGTEEGWVQAKAAAPGVDDWAKNPIIKPPSFLNWIVGDPTVQQIGDEIHMWTNGALANIQHYVADAKDPTNFKQLDDSISGFGTVRPYAYLDEAKQTVTLFYEKYEFPYIFASKIMCAEAEIGKWEFKNYTPILEAELEWEKYGQARVGNPFVFYNAVKGKYWLYYSASEIHLEDANVDEPLNLGLAESDNLTGPYKRLVTEPLVIPNEFPGLFIKGHGSLKMVKVPSADIDQHGVGVAVCNRLTYNPATNQTGSTLSLLRTTDGGFSWKPVISKFICPTLEENSWKEAFCYGFDTIQNPNDPESILIYYNARNGWKDAMEQVGVSRFPLEMVVDARKGNSC</sequence>
<gene>
    <name evidence="1" type="ORF">CCMP2556_LOCUS1760</name>
</gene>
<proteinExistence type="predicted"/>
<protein>
    <submittedName>
        <fullName evidence="1">Uncharacterized protein</fullName>
    </submittedName>
</protein>
<dbReference type="CDD" id="cd17039">
    <property type="entry name" value="Ubl_ubiquitin_like"/>
    <property type="match status" value="1"/>
</dbReference>
<dbReference type="SUPFAM" id="SSF75005">
    <property type="entry name" value="Arabinanase/levansucrase/invertase"/>
    <property type="match status" value="1"/>
</dbReference>
<comment type="caution">
    <text evidence="1">The sequence shown here is derived from an EMBL/GenBank/DDBJ whole genome shotgun (WGS) entry which is preliminary data.</text>
</comment>
<evidence type="ECO:0000313" key="1">
    <source>
        <dbReference type="EMBL" id="CAK8989700.1"/>
    </source>
</evidence>
<keyword evidence="2" id="KW-1185">Reference proteome</keyword>
<dbReference type="Proteomes" id="UP001642484">
    <property type="component" value="Unassembled WGS sequence"/>
</dbReference>
<dbReference type="EMBL" id="CAXAMN010000603">
    <property type="protein sequence ID" value="CAK8989700.1"/>
    <property type="molecule type" value="Genomic_DNA"/>
</dbReference>
<dbReference type="InterPro" id="IPR023296">
    <property type="entry name" value="Glyco_hydro_beta-prop_sf"/>
</dbReference>
<name>A0ABP0HHY1_9DINO</name>